<dbReference type="PANTHER" id="PTHR43386:SF1">
    <property type="entry name" value="D,D-DIPEPTIDE TRANSPORT SYSTEM PERMEASE PROTEIN DDPC-RELATED"/>
    <property type="match status" value="1"/>
</dbReference>
<dbReference type="CDD" id="cd06261">
    <property type="entry name" value="TM_PBP2"/>
    <property type="match status" value="1"/>
</dbReference>
<reference evidence="10" key="1">
    <citation type="journal article" date="2014" name="Int. J. Syst. Evol. Microbiol.">
        <title>Complete genome sequence of Corynebacterium casei LMG S-19264T (=DSM 44701T), isolated from a smear-ripened cheese.</title>
        <authorList>
            <consortium name="US DOE Joint Genome Institute (JGI-PGF)"/>
            <person name="Walter F."/>
            <person name="Albersmeier A."/>
            <person name="Kalinowski J."/>
            <person name="Ruckert C."/>
        </authorList>
    </citation>
    <scope>NUCLEOTIDE SEQUENCE</scope>
    <source>
        <strain evidence="10">CGMCC 4.7306</strain>
    </source>
</reference>
<proteinExistence type="inferred from homology"/>
<keyword evidence="4 7" id="KW-0812">Transmembrane</keyword>
<keyword evidence="6 7" id="KW-0472">Membrane</keyword>
<dbReference type="GO" id="GO:0005886">
    <property type="term" value="C:plasma membrane"/>
    <property type="evidence" value="ECO:0007669"/>
    <property type="project" value="UniProtKB-SubCell"/>
</dbReference>
<evidence type="ECO:0000313" key="10">
    <source>
        <dbReference type="EMBL" id="GGL57150.1"/>
    </source>
</evidence>
<name>A0A917S4F8_9ACTN</name>
<keyword evidence="3" id="KW-1003">Cell membrane</keyword>
<feature type="transmembrane region" description="Helical" evidence="7">
    <location>
        <begin position="24"/>
        <end position="46"/>
    </location>
</feature>
<evidence type="ECO:0000259" key="9">
    <source>
        <dbReference type="PROSITE" id="PS50928"/>
    </source>
</evidence>
<evidence type="ECO:0000256" key="3">
    <source>
        <dbReference type="ARBA" id="ARBA00022475"/>
    </source>
</evidence>
<reference evidence="10" key="2">
    <citation type="submission" date="2020-09" db="EMBL/GenBank/DDBJ databases">
        <authorList>
            <person name="Sun Q."/>
            <person name="Zhou Y."/>
        </authorList>
    </citation>
    <scope>NUCLEOTIDE SEQUENCE</scope>
    <source>
        <strain evidence="10">CGMCC 4.7306</strain>
    </source>
</reference>
<dbReference type="SUPFAM" id="SSF161098">
    <property type="entry name" value="MetI-like"/>
    <property type="match status" value="1"/>
</dbReference>
<dbReference type="PANTHER" id="PTHR43386">
    <property type="entry name" value="OLIGOPEPTIDE TRANSPORT SYSTEM PERMEASE PROTEIN APPC"/>
    <property type="match status" value="1"/>
</dbReference>
<evidence type="ECO:0000256" key="7">
    <source>
        <dbReference type="RuleBase" id="RU363032"/>
    </source>
</evidence>
<dbReference type="Gene3D" id="1.10.3720.10">
    <property type="entry name" value="MetI-like"/>
    <property type="match status" value="1"/>
</dbReference>
<evidence type="ECO:0000256" key="4">
    <source>
        <dbReference type="ARBA" id="ARBA00022692"/>
    </source>
</evidence>
<dbReference type="AlphaFoldDB" id="A0A917S4F8"/>
<feature type="region of interest" description="Disordered" evidence="8">
    <location>
        <begin position="305"/>
        <end position="339"/>
    </location>
</feature>
<dbReference type="RefSeq" id="WP_188894524.1">
    <property type="nucleotide sequence ID" value="NZ_BMMZ01000003.1"/>
</dbReference>
<comment type="caution">
    <text evidence="10">The sequence shown here is derived from an EMBL/GenBank/DDBJ whole genome shotgun (WGS) entry which is preliminary data.</text>
</comment>
<comment type="subcellular location">
    <subcellularLocation>
        <location evidence="1 7">Cell membrane</location>
        <topology evidence="1 7">Multi-pass membrane protein</topology>
    </subcellularLocation>
</comment>
<protein>
    <submittedName>
        <fullName evidence="10">Peptide ABC transporter permease</fullName>
    </submittedName>
</protein>
<dbReference type="Pfam" id="PF00528">
    <property type="entry name" value="BPD_transp_1"/>
    <property type="match status" value="1"/>
</dbReference>
<dbReference type="EMBL" id="BMMZ01000003">
    <property type="protein sequence ID" value="GGL57150.1"/>
    <property type="molecule type" value="Genomic_DNA"/>
</dbReference>
<keyword evidence="2 7" id="KW-0813">Transport</keyword>
<dbReference type="InterPro" id="IPR000515">
    <property type="entry name" value="MetI-like"/>
</dbReference>
<feature type="transmembrane region" description="Helical" evidence="7">
    <location>
        <begin position="148"/>
        <end position="167"/>
    </location>
</feature>
<accession>A0A917S4F8</accession>
<keyword evidence="5 7" id="KW-1133">Transmembrane helix</keyword>
<dbReference type="PROSITE" id="PS50928">
    <property type="entry name" value="ABC_TM1"/>
    <property type="match status" value="1"/>
</dbReference>
<feature type="transmembrane region" description="Helical" evidence="7">
    <location>
        <begin position="206"/>
        <end position="233"/>
    </location>
</feature>
<keyword evidence="11" id="KW-1185">Reference proteome</keyword>
<evidence type="ECO:0000313" key="11">
    <source>
        <dbReference type="Proteomes" id="UP000613840"/>
    </source>
</evidence>
<dbReference type="Proteomes" id="UP000613840">
    <property type="component" value="Unassembled WGS sequence"/>
</dbReference>
<feature type="transmembrane region" description="Helical" evidence="7">
    <location>
        <begin position="253"/>
        <end position="274"/>
    </location>
</feature>
<evidence type="ECO:0000256" key="2">
    <source>
        <dbReference type="ARBA" id="ARBA00022448"/>
    </source>
</evidence>
<dbReference type="InterPro" id="IPR035906">
    <property type="entry name" value="MetI-like_sf"/>
</dbReference>
<feature type="compositionally biased region" description="Polar residues" evidence="8">
    <location>
        <begin position="327"/>
        <end position="339"/>
    </location>
</feature>
<dbReference type="GO" id="GO:0055085">
    <property type="term" value="P:transmembrane transport"/>
    <property type="evidence" value="ECO:0007669"/>
    <property type="project" value="InterPro"/>
</dbReference>
<feature type="transmembrane region" description="Helical" evidence="7">
    <location>
        <begin position="124"/>
        <end position="142"/>
    </location>
</feature>
<gene>
    <name evidence="10" type="primary">gsiD</name>
    <name evidence="10" type="ORF">GCM10011575_14400</name>
</gene>
<evidence type="ECO:0000256" key="6">
    <source>
        <dbReference type="ARBA" id="ARBA00023136"/>
    </source>
</evidence>
<organism evidence="10 11">
    <name type="scientific">Microlunatus endophyticus</name>
    <dbReference type="NCBI Taxonomy" id="1716077"/>
    <lineage>
        <taxon>Bacteria</taxon>
        <taxon>Bacillati</taxon>
        <taxon>Actinomycetota</taxon>
        <taxon>Actinomycetes</taxon>
        <taxon>Propionibacteriales</taxon>
        <taxon>Propionibacteriaceae</taxon>
        <taxon>Microlunatus</taxon>
    </lineage>
</organism>
<feature type="transmembrane region" description="Helical" evidence="7">
    <location>
        <begin position="88"/>
        <end position="112"/>
    </location>
</feature>
<evidence type="ECO:0000256" key="5">
    <source>
        <dbReference type="ARBA" id="ARBA00022989"/>
    </source>
</evidence>
<feature type="domain" description="ABC transmembrane type-1" evidence="9">
    <location>
        <begin position="89"/>
        <end position="274"/>
    </location>
</feature>
<evidence type="ECO:0000256" key="8">
    <source>
        <dbReference type="SAM" id="MobiDB-lite"/>
    </source>
</evidence>
<comment type="similarity">
    <text evidence="7">Belongs to the binding-protein-dependent transport system permease family.</text>
</comment>
<sequence>MTITAVAAEVRAQRHFQGTVRRRVTSIVMIVIILAFAAVLVMPGLIAHTSPLDNGMDLLAAPSAHHPFGTDQLGRDIYARVIFGARPVLTASLLGVLLASLAGVTVGTIGGIAPRWISTVVMRIVDMLLALPVLLIALILIATIGTGLWSIVIALGVAYTPGFARIVEASIRKLRAIEFVQAARIFGSGGVQITIRHLLPNLITEVIVMASSAIGWATLTATTLSFLGLGVQLPNPDWGSDLAAGATSLSTNWWLPTFPGLAITVTILVANYAGDWMMDLLDPRRTRSHARFRFLRGIGHTMPAATNASAASEGVPGMAGPAREAAPQTSSSTASERQS</sequence>
<dbReference type="InterPro" id="IPR050366">
    <property type="entry name" value="BP-dependent_transpt_permease"/>
</dbReference>
<evidence type="ECO:0000256" key="1">
    <source>
        <dbReference type="ARBA" id="ARBA00004651"/>
    </source>
</evidence>